<dbReference type="AlphaFoldDB" id="A0A8T0SBL8"/>
<dbReference type="GO" id="GO:0080188">
    <property type="term" value="P:gene silencing by siRNA-directed DNA methylation"/>
    <property type="evidence" value="ECO:0007669"/>
    <property type="project" value="InterPro"/>
</dbReference>
<gene>
    <name evidence="3" type="ORF">PVAP13_5KG121100</name>
</gene>
<keyword evidence="1" id="KW-0175">Coiled coil</keyword>
<feature type="coiled-coil region" evidence="1">
    <location>
        <begin position="5"/>
        <end position="42"/>
    </location>
</feature>
<dbReference type="Proteomes" id="UP000823388">
    <property type="component" value="Chromosome 5K"/>
</dbReference>
<protein>
    <recommendedName>
        <fullName evidence="2">Factor of DNA methylation 1-5/IDN2 domain-containing protein</fullName>
    </recommendedName>
</protein>
<dbReference type="PANTHER" id="PTHR21596">
    <property type="entry name" value="RIBONUCLEASE P SUBUNIT P38"/>
    <property type="match status" value="1"/>
</dbReference>
<comment type="caution">
    <text evidence="3">The sequence shown here is derived from an EMBL/GenBank/DDBJ whole genome shotgun (WGS) entry which is preliminary data.</text>
</comment>
<evidence type="ECO:0000256" key="1">
    <source>
        <dbReference type="SAM" id="Coils"/>
    </source>
</evidence>
<keyword evidence="4" id="KW-1185">Reference proteome</keyword>
<evidence type="ECO:0000313" key="3">
    <source>
        <dbReference type="EMBL" id="KAG2595971.1"/>
    </source>
</evidence>
<proteinExistence type="predicted"/>
<dbReference type="InterPro" id="IPR005379">
    <property type="entry name" value="FDM1-5/IDN2_XH"/>
</dbReference>
<evidence type="ECO:0000313" key="4">
    <source>
        <dbReference type="Proteomes" id="UP000823388"/>
    </source>
</evidence>
<accession>A0A8T0SBL8</accession>
<dbReference type="Pfam" id="PF03469">
    <property type="entry name" value="XH"/>
    <property type="match status" value="1"/>
</dbReference>
<dbReference type="EMBL" id="CM029045">
    <property type="protein sequence ID" value="KAG2595971.1"/>
    <property type="molecule type" value="Genomic_DNA"/>
</dbReference>
<evidence type="ECO:0000259" key="2">
    <source>
        <dbReference type="Pfam" id="PF03469"/>
    </source>
</evidence>
<dbReference type="InterPro" id="IPR045177">
    <property type="entry name" value="FDM1-5/IDN2"/>
</dbReference>
<reference evidence="3" key="1">
    <citation type="submission" date="2020-05" db="EMBL/GenBank/DDBJ databases">
        <title>WGS assembly of Panicum virgatum.</title>
        <authorList>
            <person name="Lovell J.T."/>
            <person name="Jenkins J."/>
            <person name="Shu S."/>
            <person name="Juenger T.E."/>
            <person name="Schmutz J."/>
        </authorList>
    </citation>
    <scope>NUCLEOTIDE SEQUENCE</scope>
    <source>
        <strain evidence="3">AP13</strain>
    </source>
</reference>
<name>A0A8T0SBL8_PANVG</name>
<dbReference type="PANTHER" id="PTHR21596:SF3">
    <property type="entry name" value="FACTOR OF DNA METHYLATION 1-RELATED"/>
    <property type="match status" value="1"/>
</dbReference>
<sequence>MQRDKQAALEKILNLQQQLAAKENLELEIQQLQGKLEVMKHQGLESKEKIDVLSQVLEDNYGEMEGLELLNTALLITERKINDQLQDARKELINGFSELDVGRGNIGIKRVDPSWHPFQVKVVDGKEMEVLLEDEKLQKLKQECGEETCALVTKALVEINEYNPSGRYPIPVLWNYEKDREATVAEAIHHIMKKVKTRKRKHCANYPSFHQKNYPS</sequence>
<organism evidence="3 4">
    <name type="scientific">Panicum virgatum</name>
    <name type="common">Blackwell switchgrass</name>
    <dbReference type="NCBI Taxonomy" id="38727"/>
    <lineage>
        <taxon>Eukaryota</taxon>
        <taxon>Viridiplantae</taxon>
        <taxon>Streptophyta</taxon>
        <taxon>Embryophyta</taxon>
        <taxon>Tracheophyta</taxon>
        <taxon>Spermatophyta</taxon>
        <taxon>Magnoliopsida</taxon>
        <taxon>Liliopsida</taxon>
        <taxon>Poales</taxon>
        <taxon>Poaceae</taxon>
        <taxon>PACMAD clade</taxon>
        <taxon>Panicoideae</taxon>
        <taxon>Panicodae</taxon>
        <taxon>Paniceae</taxon>
        <taxon>Panicinae</taxon>
        <taxon>Panicum</taxon>
        <taxon>Panicum sect. Hiantes</taxon>
    </lineage>
</organism>
<feature type="domain" description="Factor of DNA methylation 1-5/IDN2" evidence="2">
    <location>
        <begin position="112"/>
        <end position="201"/>
    </location>
</feature>